<dbReference type="HOGENOM" id="CLU_029307_11_2_1"/>
<reference evidence="3" key="1">
    <citation type="journal article" date="2011" name="Nature">
        <title>Genome sequence and analysis of the tuber crop potato.</title>
        <authorList>
            <consortium name="The Potato Genome Sequencing Consortium"/>
        </authorList>
    </citation>
    <scope>NUCLEOTIDE SEQUENCE [LARGE SCALE GENOMIC DNA]</scope>
    <source>
        <strain evidence="3">cv. DM1-3 516 R44</strain>
    </source>
</reference>
<protein>
    <submittedName>
        <fullName evidence="2">Polyprotein protein</fullName>
    </submittedName>
</protein>
<reference evidence="2" key="2">
    <citation type="submission" date="2015-06" db="UniProtKB">
        <authorList>
            <consortium name="EnsemblPlants"/>
        </authorList>
    </citation>
    <scope>IDENTIFICATION</scope>
    <source>
        <strain evidence="2">DM1-3 516 R44</strain>
    </source>
</reference>
<dbReference type="AlphaFoldDB" id="M1DXJ0"/>
<feature type="compositionally biased region" description="Acidic residues" evidence="1">
    <location>
        <begin position="106"/>
        <end position="118"/>
    </location>
</feature>
<evidence type="ECO:0000313" key="3">
    <source>
        <dbReference type="Proteomes" id="UP000011115"/>
    </source>
</evidence>
<dbReference type="InParanoid" id="M1DXJ0"/>
<evidence type="ECO:0000313" key="2">
    <source>
        <dbReference type="EnsemblPlants" id="PGSC0003DMT400096017"/>
    </source>
</evidence>
<feature type="compositionally biased region" description="Polar residues" evidence="1">
    <location>
        <begin position="92"/>
        <end position="102"/>
    </location>
</feature>
<dbReference type="Proteomes" id="UP000011115">
    <property type="component" value="Unassembled WGS sequence"/>
</dbReference>
<dbReference type="Gramene" id="PGSC0003DMT400096017">
    <property type="protein sequence ID" value="PGSC0003DMT400096017"/>
    <property type="gene ID" value="PGSC0003DMG400045588"/>
</dbReference>
<dbReference type="PaxDb" id="4113-PGSC0003DMT400096017"/>
<name>M1DXJ0_SOLTU</name>
<accession>M1DXJ0</accession>
<dbReference type="EnsemblPlants" id="PGSC0003DMT400096017">
    <property type="protein sequence ID" value="PGSC0003DMT400096017"/>
    <property type="gene ID" value="PGSC0003DMG400045588"/>
</dbReference>
<keyword evidence="3" id="KW-1185">Reference proteome</keyword>
<organism evidence="2 3">
    <name type="scientific">Solanum tuberosum</name>
    <name type="common">Potato</name>
    <dbReference type="NCBI Taxonomy" id="4113"/>
    <lineage>
        <taxon>Eukaryota</taxon>
        <taxon>Viridiplantae</taxon>
        <taxon>Streptophyta</taxon>
        <taxon>Embryophyta</taxon>
        <taxon>Tracheophyta</taxon>
        <taxon>Spermatophyta</taxon>
        <taxon>Magnoliopsida</taxon>
        <taxon>eudicotyledons</taxon>
        <taxon>Gunneridae</taxon>
        <taxon>Pentapetalae</taxon>
        <taxon>asterids</taxon>
        <taxon>lamiids</taxon>
        <taxon>Solanales</taxon>
        <taxon>Solanaceae</taxon>
        <taxon>Solanoideae</taxon>
        <taxon>Solaneae</taxon>
        <taxon>Solanum</taxon>
    </lineage>
</organism>
<proteinExistence type="predicted"/>
<feature type="region of interest" description="Disordered" evidence="1">
    <location>
        <begin position="89"/>
        <end position="127"/>
    </location>
</feature>
<evidence type="ECO:0000256" key="1">
    <source>
        <dbReference type="SAM" id="MobiDB-lite"/>
    </source>
</evidence>
<sequence>MGHLAHYVVVRATRLEATVPWMIESAILAALTLLRASIDTLTTRVETCERRHGVTSEVTTLKVKVVDLRKDVDYLKSTYFTSLLEAADDVDASTTSKISPATTEDVPMDEVATDESEGETNKEQMRC</sequence>